<comment type="similarity">
    <text evidence="3 4">Belongs to the TRAFAC class myosin-kinesin ATPase superfamily. Kinesin family.</text>
</comment>
<dbReference type="AlphaFoldDB" id="A0A5J4V359"/>
<feature type="domain" description="Kinesin motor" evidence="5">
    <location>
        <begin position="108"/>
        <end position="218"/>
    </location>
</feature>
<evidence type="ECO:0000313" key="7">
    <source>
        <dbReference type="Proteomes" id="UP000324800"/>
    </source>
</evidence>
<evidence type="ECO:0000259" key="5">
    <source>
        <dbReference type="PROSITE" id="PS50067"/>
    </source>
</evidence>
<dbReference type="Proteomes" id="UP000324800">
    <property type="component" value="Unassembled WGS sequence"/>
</dbReference>
<dbReference type="SMART" id="SM00129">
    <property type="entry name" value="KISc"/>
    <property type="match status" value="1"/>
</dbReference>
<proteinExistence type="inferred from homology"/>
<evidence type="ECO:0000256" key="3">
    <source>
        <dbReference type="PROSITE-ProRule" id="PRU00283"/>
    </source>
</evidence>
<dbReference type="Pfam" id="PF00225">
    <property type="entry name" value="Kinesin"/>
    <property type="match status" value="2"/>
</dbReference>
<protein>
    <recommendedName>
        <fullName evidence="4">Kinesin-like protein</fullName>
    </recommendedName>
</protein>
<dbReference type="PROSITE" id="PS50067">
    <property type="entry name" value="KINESIN_MOTOR_2"/>
    <property type="match status" value="2"/>
</dbReference>
<dbReference type="GO" id="GO:0007018">
    <property type="term" value="P:microtubule-based movement"/>
    <property type="evidence" value="ECO:0007669"/>
    <property type="project" value="InterPro"/>
</dbReference>
<keyword evidence="2 3" id="KW-0067">ATP-binding</keyword>
<gene>
    <name evidence="6" type="ORF">EZS28_027671</name>
</gene>
<dbReference type="GO" id="GO:0005874">
    <property type="term" value="C:microtubule"/>
    <property type="evidence" value="ECO:0007669"/>
    <property type="project" value="UniProtKB-KW"/>
</dbReference>
<dbReference type="EMBL" id="SNRW01010271">
    <property type="protein sequence ID" value="KAA6376802.1"/>
    <property type="molecule type" value="Genomic_DNA"/>
</dbReference>
<dbReference type="GO" id="GO:0005524">
    <property type="term" value="F:ATP binding"/>
    <property type="evidence" value="ECO:0007669"/>
    <property type="project" value="UniProtKB-UniRule"/>
</dbReference>
<evidence type="ECO:0000313" key="6">
    <source>
        <dbReference type="EMBL" id="KAA6376802.1"/>
    </source>
</evidence>
<dbReference type="InterPro" id="IPR027640">
    <property type="entry name" value="Kinesin-like_fam"/>
</dbReference>
<dbReference type="PANTHER" id="PTHR47972">
    <property type="entry name" value="KINESIN-LIKE PROTEIN KLP-3"/>
    <property type="match status" value="1"/>
</dbReference>
<dbReference type="Gene3D" id="3.40.850.10">
    <property type="entry name" value="Kinesin motor domain"/>
    <property type="match status" value="2"/>
</dbReference>
<dbReference type="GO" id="GO:0003777">
    <property type="term" value="F:microtubule motor activity"/>
    <property type="evidence" value="ECO:0007669"/>
    <property type="project" value="InterPro"/>
</dbReference>
<keyword evidence="4" id="KW-0493">Microtubule</keyword>
<evidence type="ECO:0000256" key="4">
    <source>
        <dbReference type="RuleBase" id="RU000394"/>
    </source>
</evidence>
<dbReference type="PANTHER" id="PTHR47972:SF28">
    <property type="entry name" value="KINESIN-LIKE PROTEIN KLP-3"/>
    <property type="match status" value="1"/>
</dbReference>
<evidence type="ECO:0000256" key="2">
    <source>
        <dbReference type="ARBA" id="ARBA00022840"/>
    </source>
</evidence>
<dbReference type="InterPro" id="IPR019821">
    <property type="entry name" value="Kinesin_motor_CS"/>
</dbReference>
<organism evidence="6 7">
    <name type="scientific">Streblomastix strix</name>
    <dbReference type="NCBI Taxonomy" id="222440"/>
    <lineage>
        <taxon>Eukaryota</taxon>
        <taxon>Metamonada</taxon>
        <taxon>Preaxostyla</taxon>
        <taxon>Oxymonadida</taxon>
        <taxon>Streblomastigidae</taxon>
        <taxon>Streblomastix</taxon>
    </lineage>
</organism>
<reference evidence="6 7" key="1">
    <citation type="submission" date="2019-03" db="EMBL/GenBank/DDBJ databases">
        <title>Single cell metagenomics reveals metabolic interactions within the superorganism composed of flagellate Streblomastix strix and complex community of Bacteroidetes bacteria on its surface.</title>
        <authorList>
            <person name="Treitli S.C."/>
            <person name="Kolisko M."/>
            <person name="Husnik F."/>
            <person name="Keeling P."/>
            <person name="Hampl V."/>
        </authorList>
    </citation>
    <scope>NUCLEOTIDE SEQUENCE [LARGE SCALE GENOMIC DNA]</scope>
    <source>
        <strain evidence="6">ST1C</strain>
    </source>
</reference>
<comment type="caution">
    <text evidence="3">Lacks conserved residue(s) required for the propagation of feature annotation.</text>
</comment>
<feature type="domain" description="Kinesin motor" evidence="5">
    <location>
        <begin position="1"/>
        <end position="89"/>
    </location>
</feature>
<dbReference type="PROSITE" id="PS00411">
    <property type="entry name" value="KINESIN_MOTOR_1"/>
    <property type="match status" value="1"/>
</dbReference>
<keyword evidence="1 3" id="KW-0547">Nucleotide-binding</keyword>
<name>A0A5J4V359_9EUKA</name>
<evidence type="ECO:0000256" key="1">
    <source>
        <dbReference type="ARBA" id="ARBA00022741"/>
    </source>
</evidence>
<dbReference type="GO" id="GO:0008017">
    <property type="term" value="F:microtubule binding"/>
    <property type="evidence" value="ECO:0007669"/>
    <property type="project" value="InterPro"/>
</dbReference>
<keyword evidence="3 4" id="KW-0505">Motor protein</keyword>
<dbReference type="SUPFAM" id="SSF52540">
    <property type="entry name" value="P-loop containing nucleoside triphosphate hydrolases"/>
    <property type="match status" value="1"/>
</dbReference>
<feature type="binding site" evidence="3">
    <location>
        <begin position="77"/>
        <end position="84"/>
    </location>
    <ligand>
        <name>ATP</name>
        <dbReference type="ChEBI" id="CHEBI:30616"/>
    </ligand>
</feature>
<sequence length="323" mass="36383">MEISGKENITLLSETEIYKREIQLEQMKKGRPIRIKGKYSFDRVFSDGSAQEEVYLEVQPLVTSFLDGFNVCIAAYGQTGTGKTYTMQGQGVQDIGYKINGKKDQCQQQSSYKPPFSKLSLVDLAGSESADKSGAEGKHRQEASKINQSLSTLGTVLERVKTSMNPIPYRESKLTNILQDSLGAGDSKLTLIVCISPNKTNYTETAFALEFAAKAAKTKVNPTTNQNRKIHVHERYISYFEQFIALTDFWITKSEFSAGQCQPYIHALILFTYENGHPAKTYEDATIKKELPKRDAELWLPLPNDPNTFQIYVHLFAQCELED</sequence>
<dbReference type="InterPro" id="IPR027417">
    <property type="entry name" value="P-loop_NTPase"/>
</dbReference>
<dbReference type="OrthoDB" id="3176171at2759"/>
<accession>A0A5J4V359</accession>
<dbReference type="InterPro" id="IPR036961">
    <property type="entry name" value="Kinesin_motor_dom_sf"/>
</dbReference>
<comment type="caution">
    <text evidence="6">The sequence shown here is derived from an EMBL/GenBank/DDBJ whole genome shotgun (WGS) entry which is preliminary data.</text>
</comment>
<dbReference type="InterPro" id="IPR001752">
    <property type="entry name" value="Kinesin_motor_dom"/>
</dbReference>